<keyword evidence="3 6" id="KW-1133">Transmembrane helix</keyword>
<comment type="similarity">
    <text evidence="6">Belongs to the ABC-2 integral membrane protein family.</text>
</comment>
<keyword evidence="9" id="KW-1185">Reference proteome</keyword>
<name>A0AAC9PQM9_9PSEU</name>
<evidence type="ECO:0000256" key="3">
    <source>
        <dbReference type="ARBA" id="ARBA00022989"/>
    </source>
</evidence>
<evidence type="ECO:0000256" key="4">
    <source>
        <dbReference type="ARBA" id="ARBA00023136"/>
    </source>
</evidence>
<dbReference type="Proteomes" id="UP000185511">
    <property type="component" value="Chromosome"/>
</dbReference>
<accession>A0AAC9PQM9</accession>
<reference evidence="9" key="1">
    <citation type="submission" date="2016-06" db="EMBL/GenBank/DDBJ databases">
        <title>Complete genome sequence of Actinoalloteichus fjordicus DSM 46855 (=ADI127-17), type strain of the new species Actinoalloteichus fjordicus.</title>
        <authorList>
            <person name="Ruckert C."/>
            <person name="Nouioui I."/>
            <person name="Willmese J."/>
            <person name="van Wezel G."/>
            <person name="Klenk H.-P."/>
            <person name="Kalinowski J."/>
            <person name="Zotchev S.B."/>
        </authorList>
    </citation>
    <scope>NUCLEOTIDE SEQUENCE [LARGE SCALE GENOMIC DNA]</scope>
    <source>
        <strain evidence="9">ADI127-7</strain>
    </source>
</reference>
<dbReference type="EMBL" id="CP016076">
    <property type="protein sequence ID" value="APU13265.1"/>
    <property type="molecule type" value="Genomic_DNA"/>
</dbReference>
<feature type="transmembrane region" description="Helical" evidence="6">
    <location>
        <begin position="51"/>
        <end position="71"/>
    </location>
</feature>
<dbReference type="PANTHER" id="PTHR43229">
    <property type="entry name" value="NODULATION PROTEIN J"/>
    <property type="match status" value="1"/>
</dbReference>
<keyword evidence="6" id="KW-0813">Transport</keyword>
<evidence type="ECO:0000259" key="7">
    <source>
        <dbReference type="PROSITE" id="PS51012"/>
    </source>
</evidence>
<dbReference type="InterPro" id="IPR051784">
    <property type="entry name" value="Nod_factor_ABC_transporter"/>
</dbReference>
<keyword evidence="2 6" id="KW-0812">Transmembrane</keyword>
<feature type="domain" description="ABC transmembrane type-2" evidence="7">
    <location>
        <begin position="25"/>
        <end position="250"/>
    </location>
</feature>
<keyword evidence="4 6" id="KW-0472">Membrane</keyword>
<feature type="transmembrane region" description="Helical" evidence="6">
    <location>
        <begin position="110"/>
        <end position="129"/>
    </location>
</feature>
<dbReference type="PROSITE" id="PS51012">
    <property type="entry name" value="ABC_TM2"/>
    <property type="match status" value="1"/>
</dbReference>
<dbReference type="GO" id="GO:0140359">
    <property type="term" value="F:ABC-type transporter activity"/>
    <property type="evidence" value="ECO:0007669"/>
    <property type="project" value="InterPro"/>
</dbReference>
<proteinExistence type="inferred from homology"/>
<dbReference type="InterPro" id="IPR000412">
    <property type="entry name" value="ABC_2_transport"/>
</dbReference>
<dbReference type="PIRSF" id="PIRSF006648">
    <property type="entry name" value="DrrB"/>
    <property type="match status" value="1"/>
</dbReference>
<feature type="transmembrane region" description="Helical" evidence="6">
    <location>
        <begin position="135"/>
        <end position="159"/>
    </location>
</feature>
<evidence type="ECO:0000256" key="6">
    <source>
        <dbReference type="RuleBase" id="RU361157"/>
    </source>
</evidence>
<dbReference type="AlphaFoldDB" id="A0AAC9PQM9"/>
<comment type="subcellular location">
    <subcellularLocation>
        <location evidence="6">Cell membrane</location>
        <topology evidence="6">Multi-pass membrane protein</topology>
    </subcellularLocation>
    <subcellularLocation>
        <location evidence="1">Membrane</location>
        <topology evidence="1">Multi-pass membrane protein</topology>
    </subcellularLocation>
</comment>
<evidence type="ECO:0000256" key="1">
    <source>
        <dbReference type="ARBA" id="ARBA00004141"/>
    </source>
</evidence>
<dbReference type="RefSeq" id="WP_075739407.1">
    <property type="nucleotide sequence ID" value="NZ_CP016076.1"/>
</dbReference>
<gene>
    <name evidence="8" type="ORF">UA74_05955</name>
</gene>
<evidence type="ECO:0000256" key="5">
    <source>
        <dbReference type="ARBA" id="ARBA00023251"/>
    </source>
</evidence>
<organism evidence="8 9">
    <name type="scientific">Actinoalloteichus fjordicus</name>
    <dbReference type="NCBI Taxonomy" id="1612552"/>
    <lineage>
        <taxon>Bacteria</taxon>
        <taxon>Bacillati</taxon>
        <taxon>Actinomycetota</taxon>
        <taxon>Actinomycetes</taxon>
        <taxon>Pseudonocardiales</taxon>
        <taxon>Pseudonocardiaceae</taxon>
        <taxon>Actinoalloteichus</taxon>
    </lineage>
</organism>
<evidence type="ECO:0000256" key="2">
    <source>
        <dbReference type="ARBA" id="ARBA00022692"/>
    </source>
</evidence>
<protein>
    <recommendedName>
        <fullName evidence="6">Transport permease protein</fullName>
    </recommendedName>
</protein>
<feature type="transmembrane region" description="Helical" evidence="6">
    <location>
        <begin position="25"/>
        <end position="45"/>
    </location>
</feature>
<dbReference type="InterPro" id="IPR013525">
    <property type="entry name" value="ABC2_TM"/>
</dbReference>
<dbReference type="KEGG" id="acad:UA74_05955"/>
<keyword evidence="5" id="KW-0046">Antibiotic resistance</keyword>
<dbReference type="InterPro" id="IPR047817">
    <property type="entry name" value="ABC2_TM_bact-type"/>
</dbReference>
<feature type="transmembrane region" description="Helical" evidence="6">
    <location>
        <begin position="166"/>
        <end position="187"/>
    </location>
</feature>
<dbReference type="GO" id="GO:0043190">
    <property type="term" value="C:ATP-binding cassette (ABC) transporter complex"/>
    <property type="evidence" value="ECO:0007669"/>
    <property type="project" value="InterPro"/>
</dbReference>
<dbReference type="PANTHER" id="PTHR43229:SF2">
    <property type="entry name" value="NODULATION PROTEIN J"/>
    <property type="match status" value="1"/>
</dbReference>
<dbReference type="GO" id="GO:0046677">
    <property type="term" value="P:response to antibiotic"/>
    <property type="evidence" value="ECO:0007669"/>
    <property type="project" value="UniProtKB-KW"/>
</dbReference>
<evidence type="ECO:0000313" key="8">
    <source>
        <dbReference type="EMBL" id="APU13265.1"/>
    </source>
</evidence>
<dbReference type="Pfam" id="PF01061">
    <property type="entry name" value="ABC2_membrane"/>
    <property type="match status" value="1"/>
</dbReference>
<sequence length="250" mass="26470">MNTTLLGDVVTVFSRELRPVLRSPFSILVSLVQPLFFLALFMPLLPEDVGGDVAALAWFVPGVIVMSCLFGTSTTGSNLQFEIQTGSHERLLVSPLRRPALIIGRSLKEIVPVFAQAAIILLVAFPLGFRPNLLGVLVGLVILGVFCVGLGALSFALALAARNQEWMFWTVQQTLLFPLMLLGGMLLPVDDGPGWLQAVAGFNPLSYVVEAQRALFGGEILSTTVGAGAVAAGSVAAVGLVVGVRAMRRA</sequence>
<feature type="transmembrane region" description="Helical" evidence="6">
    <location>
        <begin position="220"/>
        <end position="244"/>
    </location>
</feature>
<keyword evidence="6" id="KW-1003">Cell membrane</keyword>
<evidence type="ECO:0000313" key="9">
    <source>
        <dbReference type="Proteomes" id="UP000185511"/>
    </source>
</evidence>